<keyword evidence="2" id="KW-0143">Chaperone</keyword>
<dbReference type="InterPro" id="IPR004559">
    <property type="entry name" value="HemW-like"/>
</dbReference>
<dbReference type="InterPro" id="IPR023404">
    <property type="entry name" value="rSAM_horseshoe"/>
</dbReference>
<dbReference type="InterPro" id="IPR006638">
    <property type="entry name" value="Elp3/MiaA/NifB-like_rSAM"/>
</dbReference>
<keyword evidence="2" id="KW-0004">4Fe-4S</keyword>
<dbReference type="SFLD" id="SFLDG01065">
    <property type="entry name" value="anaerobic_coproporphyrinogen-I"/>
    <property type="match status" value="1"/>
</dbReference>
<evidence type="ECO:0000256" key="1">
    <source>
        <dbReference type="ARBA" id="ARBA00006100"/>
    </source>
</evidence>
<keyword evidence="2" id="KW-0479">Metal-binding</keyword>
<comment type="similarity">
    <text evidence="1">Belongs to the anaerobic coproporphyrinogen-III oxidase family. HemW subfamily.</text>
</comment>
<keyword evidence="2" id="KW-0349">Heme</keyword>
<evidence type="ECO:0000256" key="2">
    <source>
        <dbReference type="RuleBase" id="RU364116"/>
    </source>
</evidence>
<protein>
    <recommendedName>
        <fullName evidence="2">Heme chaperone HemW</fullName>
    </recommendedName>
</protein>
<dbReference type="SFLD" id="SFLDF00562">
    <property type="entry name" value="HemN-like__clustered_with_heat"/>
    <property type="match status" value="1"/>
</dbReference>
<accession>A0ABT4UMS2</accession>
<dbReference type="CDD" id="cd01335">
    <property type="entry name" value="Radical_SAM"/>
    <property type="match status" value="1"/>
</dbReference>
<dbReference type="Proteomes" id="UP001210231">
    <property type="component" value="Unassembled WGS sequence"/>
</dbReference>
<proteinExistence type="inferred from homology"/>
<dbReference type="RefSeq" id="WP_407032474.1">
    <property type="nucleotide sequence ID" value="NZ_JAQGEF010000023.1"/>
</dbReference>
<keyword evidence="2" id="KW-0963">Cytoplasm</keyword>
<evidence type="ECO:0000313" key="5">
    <source>
        <dbReference type="Proteomes" id="UP001210231"/>
    </source>
</evidence>
<keyword evidence="5" id="KW-1185">Reference proteome</keyword>
<dbReference type="PANTHER" id="PTHR13932:SF5">
    <property type="entry name" value="RADICAL S-ADENOSYL METHIONINE DOMAIN-CONTAINING PROTEIN 1, MITOCHONDRIAL"/>
    <property type="match status" value="1"/>
</dbReference>
<feature type="domain" description="Radical SAM core" evidence="3">
    <location>
        <begin position="1"/>
        <end position="233"/>
    </location>
</feature>
<name>A0ABT4UMS2_9BACT</name>
<keyword evidence="2" id="KW-0408">Iron</keyword>
<sequence>MAGIYIHIPFCTKACHYCNFHFSTSTHHIERMVAAIVQEINTLPFPAQDIDKNIETIYFGGGTPSVLNNEQLQSILNACYEKFLVTENAEITLEANPDDITRERLKGWRQLGFNRLSIGVQSFADSDLKWMNRAHNSATAADCIAMAYEERFEHLTIDLIYGTPTLSNEQLLINLKTAVNLGINHISCYALTVEENTALDYFIKKGKIAPVNEEVQDEHFHIMRQYLTDNGFEHYEISNFAKPGHRSRHNSNYWSGRPYYGFGPSAHSFNGDKMRWWNIANNVLYMDGIEKYQPVYEVENLTQEERINEIIMTGLRTTDGLHIDEANNKIGAYKTTPEAFLTFISTLRSYITEGKIIYKNNTAIINSEHRFLSDGIASDLFLSYD</sequence>
<dbReference type="InterPro" id="IPR058240">
    <property type="entry name" value="rSAM_sf"/>
</dbReference>
<evidence type="ECO:0000259" key="3">
    <source>
        <dbReference type="PROSITE" id="PS51918"/>
    </source>
</evidence>
<gene>
    <name evidence="4" type="primary">hemW</name>
    <name evidence="4" type="ORF">O3P16_15110</name>
</gene>
<dbReference type="EMBL" id="JAQGEF010000023">
    <property type="protein sequence ID" value="MDA3616144.1"/>
    <property type="molecule type" value="Genomic_DNA"/>
</dbReference>
<comment type="caution">
    <text evidence="4">The sequence shown here is derived from an EMBL/GenBank/DDBJ whole genome shotgun (WGS) entry which is preliminary data.</text>
</comment>
<reference evidence="4 5" key="1">
    <citation type="submission" date="2022-12" db="EMBL/GenBank/DDBJ databases">
        <title>Chitinophagaceae gen. sp. nov., a new member of the family Chitinophagaceae, isolated from soil in a chemical factory.</title>
        <authorList>
            <person name="Ke Z."/>
        </authorList>
    </citation>
    <scope>NUCLEOTIDE SEQUENCE [LARGE SCALE GENOMIC DNA]</scope>
    <source>
        <strain evidence="4 5">LY-5</strain>
    </source>
</reference>
<comment type="function">
    <text evidence="2">Probably acts as a heme chaperone, transferring heme to an unknown acceptor. Binds one molecule of heme per monomer, possibly covalently. Binds 1 [4Fe-4S] cluster. The cluster is coordinated with 3 cysteines and an exchangeable S-adenosyl-L-methionine.</text>
</comment>
<dbReference type="Pfam" id="PF04055">
    <property type="entry name" value="Radical_SAM"/>
    <property type="match status" value="1"/>
</dbReference>
<evidence type="ECO:0000313" key="4">
    <source>
        <dbReference type="EMBL" id="MDA3616144.1"/>
    </source>
</evidence>
<dbReference type="SMART" id="SM00729">
    <property type="entry name" value="Elp3"/>
    <property type="match status" value="1"/>
</dbReference>
<dbReference type="PROSITE" id="PS51918">
    <property type="entry name" value="RADICAL_SAM"/>
    <property type="match status" value="1"/>
</dbReference>
<dbReference type="Gene3D" id="3.80.30.20">
    <property type="entry name" value="tm_1862 like domain"/>
    <property type="match status" value="1"/>
</dbReference>
<dbReference type="NCBIfam" id="TIGR00539">
    <property type="entry name" value="hemN_rel"/>
    <property type="match status" value="1"/>
</dbReference>
<dbReference type="InterPro" id="IPR007197">
    <property type="entry name" value="rSAM"/>
</dbReference>
<keyword evidence="2" id="KW-0949">S-adenosyl-L-methionine</keyword>
<dbReference type="SFLD" id="SFLDF00288">
    <property type="entry name" value="HemN-like__clustered_with_nucl"/>
    <property type="match status" value="1"/>
</dbReference>
<dbReference type="SUPFAM" id="SSF102114">
    <property type="entry name" value="Radical SAM enzymes"/>
    <property type="match status" value="1"/>
</dbReference>
<dbReference type="SFLD" id="SFLDS00029">
    <property type="entry name" value="Radical_SAM"/>
    <property type="match status" value="1"/>
</dbReference>
<organism evidence="4 5">
    <name type="scientific">Polluticaenibacter yanchengensis</name>
    <dbReference type="NCBI Taxonomy" id="3014562"/>
    <lineage>
        <taxon>Bacteria</taxon>
        <taxon>Pseudomonadati</taxon>
        <taxon>Bacteroidota</taxon>
        <taxon>Chitinophagia</taxon>
        <taxon>Chitinophagales</taxon>
        <taxon>Chitinophagaceae</taxon>
        <taxon>Polluticaenibacter</taxon>
    </lineage>
</organism>
<dbReference type="PANTHER" id="PTHR13932">
    <property type="entry name" value="COPROPORPHYRINIGEN III OXIDASE"/>
    <property type="match status" value="1"/>
</dbReference>
<dbReference type="InterPro" id="IPR034505">
    <property type="entry name" value="Coproporphyrinogen-III_oxidase"/>
</dbReference>
<keyword evidence="2" id="KW-0411">Iron-sulfur</keyword>
<comment type="subcellular location">
    <subcellularLocation>
        <location evidence="2">Cytoplasm</location>
    </subcellularLocation>
</comment>